<dbReference type="PANTHER" id="PTHR31021:SF3">
    <property type="entry name" value="PROTEIN APCDD1-LIKE"/>
    <property type="match status" value="1"/>
</dbReference>
<dbReference type="EMBL" id="JACAGB010000063">
    <property type="protein sequence ID" value="KAF6278751.1"/>
    <property type="molecule type" value="Genomic_DNA"/>
</dbReference>
<dbReference type="Proteomes" id="UP000558488">
    <property type="component" value="Unassembled WGS sequence"/>
</dbReference>
<keyword evidence="2" id="KW-0812">Transmembrane</keyword>
<dbReference type="GO" id="GO:0030178">
    <property type="term" value="P:negative regulation of Wnt signaling pathway"/>
    <property type="evidence" value="ECO:0007669"/>
    <property type="project" value="InterPro"/>
</dbReference>
<dbReference type="PANTHER" id="PTHR31021">
    <property type="entry name" value="ADENOMATOSIS POLYPOSIS COLI DOWN-REGULATED 1"/>
    <property type="match status" value="1"/>
</dbReference>
<dbReference type="SMART" id="SM01352">
    <property type="entry name" value="APCDDC"/>
    <property type="match status" value="2"/>
</dbReference>
<dbReference type="OrthoDB" id="5985602at2759"/>
<keyword evidence="9" id="KW-1185">Reference proteome</keyword>
<dbReference type="AlphaFoldDB" id="A0A7J7RRG9"/>
<keyword evidence="5" id="KW-0325">Glycoprotein</keyword>
<keyword evidence="4" id="KW-0472">Membrane</keyword>
<dbReference type="GO" id="GO:0017147">
    <property type="term" value="F:Wnt-protein binding"/>
    <property type="evidence" value="ECO:0007669"/>
    <property type="project" value="InterPro"/>
</dbReference>
<evidence type="ECO:0000256" key="4">
    <source>
        <dbReference type="ARBA" id="ARBA00023136"/>
    </source>
</evidence>
<evidence type="ECO:0000313" key="8">
    <source>
        <dbReference type="EMBL" id="KAF6278751.1"/>
    </source>
</evidence>
<keyword evidence="3" id="KW-0732">Signal</keyword>
<evidence type="ECO:0000256" key="2">
    <source>
        <dbReference type="ARBA" id="ARBA00022692"/>
    </source>
</evidence>
<sequence length="602" mass="66334">MAGGAVPAGWAHRAGERATRNAGGCLHLFWQVGPMSARLHLQPSAARRVSAKGGAGPGQLLRGTPARRQRPSGPGAPRPPPSHAATLRRCPGRPASPDGMPAAMLPYAWVLMLLGAHSAEAAGKAGGGHLRWEPRCQQPLTSRAPVTALLPPRLEGPWISTGCEVRPGPEFLTRSYTFFPSRLFRAYQFYYQDPLCQEPAHSLVIKGKIRLRRASWVTRGATEADYHLHKVGIVFHSRHALLDITRRLNWTQASRDCAQQLPPAQAWVPEALYELLSARAGRDCTAALGFTMHELSLVRMQRRLQPRPRARPQLVEELYLGDIHTNWAERWHYRPTGYQRPLQSALHHAHPCPACSLIARSDQHHPPVLPAPTALPLHLGGRWVSPGCEVRPAVLFLTRLFTFHGHNRSWEGYYHHFSDPACRQPTFTVYAAGRYTKGTPSAKVPGGTELVFHVTEARVTPMDQVTMAMLNVSEPSSCGGPGAWSLGTERDVTATNGCLPLGIRLPHVEYELFKVEQDPLGQSLLFIGQRPTDGSSPDTPEKRPTSYQAPLVLCHGAARDFSKPPQHRPLLQEPLNSGGCWPPVAPLPFLLLIRGLAFLQRL</sequence>
<accession>A0A7J7RRG9</accession>
<protein>
    <submittedName>
        <fullName evidence="8">APC down-regulated 1 like</fullName>
    </submittedName>
</protein>
<proteinExistence type="predicted"/>
<dbReference type="GO" id="GO:0005886">
    <property type="term" value="C:plasma membrane"/>
    <property type="evidence" value="ECO:0007669"/>
    <property type="project" value="InterPro"/>
</dbReference>
<reference evidence="8 9" key="1">
    <citation type="journal article" date="2020" name="Nature">
        <title>Six reference-quality genomes reveal evolution of bat adaptations.</title>
        <authorList>
            <person name="Jebb D."/>
            <person name="Huang Z."/>
            <person name="Pippel M."/>
            <person name="Hughes G.M."/>
            <person name="Lavrichenko K."/>
            <person name="Devanna P."/>
            <person name="Winkler S."/>
            <person name="Jermiin L.S."/>
            <person name="Skirmuntt E.C."/>
            <person name="Katzourakis A."/>
            <person name="Burkitt-Gray L."/>
            <person name="Ray D.A."/>
            <person name="Sullivan K.A.M."/>
            <person name="Roscito J.G."/>
            <person name="Kirilenko B.M."/>
            <person name="Davalos L.M."/>
            <person name="Corthals A.P."/>
            <person name="Power M.L."/>
            <person name="Jones G."/>
            <person name="Ransome R.D."/>
            <person name="Dechmann D.K.N."/>
            <person name="Locatelli A.G."/>
            <person name="Puechmaille S.J."/>
            <person name="Fedrigo O."/>
            <person name="Jarvis E.D."/>
            <person name="Hiller M."/>
            <person name="Vernes S.C."/>
            <person name="Myers E.W."/>
            <person name="Teeling E.C."/>
        </authorList>
    </citation>
    <scope>NUCLEOTIDE SEQUENCE [LARGE SCALE GENOMIC DNA]</scope>
    <source>
        <strain evidence="8">MPipKuh1</strain>
        <tissue evidence="8">Flight muscle</tissue>
    </source>
</reference>
<feature type="domain" description="APCDD1" evidence="7">
    <location>
        <begin position="135"/>
        <end position="371"/>
    </location>
</feature>
<evidence type="ECO:0000313" key="9">
    <source>
        <dbReference type="Proteomes" id="UP000558488"/>
    </source>
</evidence>
<feature type="region of interest" description="Disordered" evidence="6">
    <location>
        <begin position="44"/>
        <end position="96"/>
    </location>
</feature>
<dbReference type="Pfam" id="PF14921">
    <property type="entry name" value="APCDDC"/>
    <property type="match status" value="2"/>
</dbReference>
<feature type="domain" description="APCDD1" evidence="7">
    <location>
        <begin position="372"/>
        <end position="570"/>
    </location>
</feature>
<comment type="subcellular location">
    <subcellularLocation>
        <location evidence="1">Membrane</location>
        <topology evidence="1">Single-pass membrane protein</topology>
    </subcellularLocation>
</comment>
<dbReference type="InterPro" id="IPR029405">
    <property type="entry name" value="APCDD1_dom"/>
</dbReference>
<dbReference type="InterPro" id="IPR042425">
    <property type="entry name" value="APCDD1"/>
</dbReference>
<evidence type="ECO:0000256" key="3">
    <source>
        <dbReference type="ARBA" id="ARBA00022729"/>
    </source>
</evidence>
<comment type="caution">
    <text evidence="8">The sequence shown here is derived from an EMBL/GenBank/DDBJ whole genome shotgun (WGS) entry which is preliminary data.</text>
</comment>
<evidence type="ECO:0000256" key="1">
    <source>
        <dbReference type="ARBA" id="ARBA00004167"/>
    </source>
</evidence>
<name>A0A7J7RRG9_PIPKU</name>
<evidence type="ECO:0000256" key="6">
    <source>
        <dbReference type="SAM" id="MobiDB-lite"/>
    </source>
</evidence>
<organism evidence="8 9">
    <name type="scientific">Pipistrellus kuhlii</name>
    <name type="common">Kuhl's pipistrelle</name>
    <dbReference type="NCBI Taxonomy" id="59472"/>
    <lineage>
        <taxon>Eukaryota</taxon>
        <taxon>Metazoa</taxon>
        <taxon>Chordata</taxon>
        <taxon>Craniata</taxon>
        <taxon>Vertebrata</taxon>
        <taxon>Euteleostomi</taxon>
        <taxon>Mammalia</taxon>
        <taxon>Eutheria</taxon>
        <taxon>Laurasiatheria</taxon>
        <taxon>Chiroptera</taxon>
        <taxon>Yangochiroptera</taxon>
        <taxon>Vespertilionidae</taxon>
        <taxon>Pipistrellus</taxon>
    </lineage>
</organism>
<evidence type="ECO:0000259" key="7">
    <source>
        <dbReference type="SMART" id="SM01352"/>
    </source>
</evidence>
<evidence type="ECO:0000256" key="5">
    <source>
        <dbReference type="ARBA" id="ARBA00023180"/>
    </source>
</evidence>
<gene>
    <name evidence="8" type="ORF">mPipKuh1_000808</name>
</gene>